<evidence type="ECO:0000313" key="3">
    <source>
        <dbReference type="EMBL" id="KAG6954244.1"/>
    </source>
</evidence>
<proteinExistence type="predicted"/>
<dbReference type="PROSITE" id="PS50003">
    <property type="entry name" value="PH_DOMAIN"/>
    <property type="match status" value="1"/>
</dbReference>
<dbReference type="Proteomes" id="UP000688947">
    <property type="component" value="Unassembled WGS sequence"/>
</dbReference>
<dbReference type="InterPro" id="IPR001849">
    <property type="entry name" value="PH_domain"/>
</dbReference>
<dbReference type="AlphaFoldDB" id="A0A8T1U5Q5"/>
<name>A0A8T1U5Q5_9STRA</name>
<gene>
    <name evidence="3" type="ORF">JG687_00011907</name>
</gene>
<reference evidence="3" key="1">
    <citation type="submission" date="2021-01" db="EMBL/GenBank/DDBJ databases">
        <title>Phytophthora aleatoria, a newly-described species from Pinus radiata is distinct from Phytophthora cactorum isolates based on comparative genomics.</title>
        <authorList>
            <person name="Mcdougal R."/>
            <person name="Panda P."/>
            <person name="Williams N."/>
            <person name="Studholme D.J."/>
        </authorList>
    </citation>
    <scope>NUCLEOTIDE SEQUENCE</scope>
    <source>
        <strain evidence="3">NZFS 3830</strain>
    </source>
</reference>
<sequence length="303" mass="34109">MTRRQSPSNNNTRRRTHTGIGASTLSAPASTAKNRRFSLDQAVSSVIYCEGYARIKRRNVLTWNTRFLVLSDTELLVFHNKQDASYRRNVVETLELASGRVASKNDLGIEFTFTDGRELLARMFSRADQAQWVSAFYQLAMRSEVRRVKSASMEDQGDASAVEKRRVSFFGSVLVRTIPTVPDDQVPELFYSKKDVEKFSEQASSLLSRTEDAVSLVFRKPTLPWRRQVVRSFPVLTSSAHLEIPASTMKFFSCIVVLALIVATTCSANTVEETGVKARHMLAMGDESIMFARGSLRKEEETD</sequence>
<comment type="caution">
    <text evidence="3">The sequence shown here is derived from an EMBL/GenBank/DDBJ whole genome shotgun (WGS) entry which is preliminary data.</text>
</comment>
<protein>
    <recommendedName>
        <fullName evidence="2">PH domain-containing protein</fullName>
    </recommendedName>
</protein>
<accession>A0A8T1U5Q5</accession>
<dbReference type="EMBL" id="JAENGZ010000759">
    <property type="protein sequence ID" value="KAG6954244.1"/>
    <property type="molecule type" value="Genomic_DNA"/>
</dbReference>
<evidence type="ECO:0000259" key="2">
    <source>
        <dbReference type="PROSITE" id="PS50003"/>
    </source>
</evidence>
<feature type="region of interest" description="Disordered" evidence="1">
    <location>
        <begin position="1"/>
        <end position="27"/>
    </location>
</feature>
<evidence type="ECO:0000313" key="4">
    <source>
        <dbReference type="Proteomes" id="UP000688947"/>
    </source>
</evidence>
<evidence type="ECO:0000256" key="1">
    <source>
        <dbReference type="SAM" id="MobiDB-lite"/>
    </source>
</evidence>
<feature type="domain" description="PH" evidence="2">
    <location>
        <begin position="46"/>
        <end position="141"/>
    </location>
</feature>
<feature type="compositionally biased region" description="Polar residues" evidence="1">
    <location>
        <begin position="1"/>
        <end position="11"/>
    </location>
</feature>
<dbReference type="OrthoDB" id="63226at2759"/>
<dbReference type="VEuPathDB" id="FungiDB:PC110_g11246"/>
<organism evidence="3 4">
    <name type="scientific">Phytophthora cactorum</name>
    <dbReference type="NCBI Taxonomy" id="29920"/>
    <lineage>
        <taxon>Eukaryota</taxon>
        <taxon>Sar</taxon>
        <taxon>Stramenopiles</taxon>
        <taxon>Oomycota</taxon>
        <taxon>Peronosporomycetes</taxon>
        <taxon>Peronosporales</taxon>
        <taxon>Peronosporaceae</taxon>
        <taxon>Phytophthora</taxon>
    </lineage>
</organism>